<dbReference type="STRING" id="109376.A0A0D3ALR0"/>
<proteinExistence type="predicted"/>
<keyword evidence="3" id="KW-1185">Reference proteome</keyword>
<evidence type="ECO:0000259" key="1">
    <source>
        <dbReference type="SMART" id="SM00579"/>
    </source>
</evidence>
<feature type="domain" description="FBD" evidence="1">
    <location>
        <begin position="21"/>
        <end position="98"/>
    </location>
</feature>
<dbReference type="SUPFAM" id="SSF56112">
    <property type="entry name" value="Protein kinase-like (PK-like)"/>
    <property type="match status" value="1"/>
</dbReference>
<dbReference type="EnsemblPlants" id="Bo2g034300.1">
    <property type="protein sequence ID" value="Bo2g034300.1"/>
    <property type="gene ID" value="Bo2g034300"/>
</dbReference>
<dbReference type="OMA" id="IFSNSEC"/>
<dbReference type="InterPro" id="IPR006566">
    <property type="entry name" value="FBD"/>
</dbReference>
<accession>A0A0D3ALR0</accession>
<dbReference type="SMART" id="SM00579">
    <property type="entry name" value="FBD"/>
    <property type="match status" value="1"/>
</dbReference>
<dbReference type="Pfam" id="PF08387">
    <property type="entry name" value="FBD"/>
    <property type="match status" value="1"/>
</dbReference>
<evidence type="ECO:0000313" key="3">
    <source>
        <dbReference type="Proteomes" id="UP000032141"/>
    </source>
</evidence>
<dbReference type="AlphaFoldDB" id="A0A0D3ALR0"/>
<dbReference type="PANTHER" id="PTHR48055">
    <property type="entry name" value="LEUCINE-RICH REPEAT RECEPTOR PROTEIN KINASE EMS1"/>
    <property type="match status" value="1"/>
</dbReference>
<dbReference type="Gene3D" id="1.10.510.10">
    <property type="entry name" value="Transferase(Phosphotransferase) domain 1"/>
    <property type="match status" value="1"/>
</dbReference>
<dbReference type="Proteomes" id="UP000032141">
    <property type="component" value="Chromosome C2"/>
</dbReference>
<organism evidence="2 3">
    <name type="scientific">Brassica oleracea var. oleracea</name>
    <dbReference type="NCBI Taxonomy" id="109376"/>
    <lineage>
        <taxon>Eukaryota</taxon>
        <taxon>Viridiplantae</taxon>
        <taxon>Streptophyta</taxon>
        <taxon>Embryophyta</taxon>
        <taxon>Tracheophyta</taxon>
        <taxon>Spermatophyta</taxon>
        <taxon>Magnoliopsida</taxon>
        <taxon>eudicotyledons</taxon>
        <taxon>Gunneridae</taxon>
        <taxon>Pentapetalae</taxon>
        <taxon>rosids</taxon>
        <taxon>malvids</taxon>
        <taxon>Brassicales</taxon>
        <taxon>Brassicaceae</taxon>
        <taxon>Brassiceae</taxon>
        <taxon>Brassica</taxon>
    </lineage>
</organism>
<evidence type="ECO:0000313" key="2">
    <source>
        <dbReference type="EnsemblPlants" id="Bo2g034300.1"/>
    </source>
</evidence>
<reference evidence="2 3" key="1">
    <citation type="journal article" date="2014" name="Genome Biol.">
        <title>Transcriptome and methylome profiling reveals relics of genome dominance in the mesopolyploid Brassica oleracea.</title>
        <authorList>
            <person name="Parkin I.A."/>
            <person name="Koh C."/>
            <person name="Tang H."/>
            <person name="Robinson S.J."/>
            <person name="Kagale S."/>
            <person name="Clarke W.E."/>
            <person name="Town C.D."/>
            <person name="Nixon J."/>
            <person name="Krishnakumar V."/>
            <person name="Bidwell S.L."/>
            <person name="Denoeud F."/>
            <person name="Belcram H."/>
            <person name="Links M.G."/>
            <person name="Just J."/>
            <person name="Clarke C."/>
            <person name="Bender T."/>
            <person name="Huebert T."/>
            <person name="Mason A.S."/>
            <person name="Pires J.C."/>
            <person name="Barker G."/>
            <person name="Moore J."/>
            <person name="Walley P.G."/>
            <person name="Manoli S."/>
            <person name="Batley J."/>
            <person name="Edwards D."/>
            <person name="Nelson M.N."/>
            <person name="Wang X."/>
            <person name="Paterson A.H."/>
            <person name="King G."/>
            <person name="Bancroft I."/>
            <person name="Chalhoub B."/>
            <person name="Sharpe A.G."/>
        </authorList>
    </citation>
    <scope>NUCLEOTIDE SEQUENCE</scope>
    <source>
        <strain evidence="2 3">cv. TO1000</strain>
    </source>
</reference>
<dbReference type="Gramene" id="Bo2g034300.1">
    <property type="protein sequence ID" value="Bo2g034300.1"/>
    <property type="gene ID" value="Bo2g034300"/>
</dbReference>
<dbReference type="InterPro" id="IPR011009">
    <property type="entry name" value="Kinase-like_dom_sf"/>
</dbReference>
<dbReference type="HOGENOM" id="CLU_1745244_0_0_1"/>
<dbReference type="InterPro" id="IPR051564">
    <property type="entry name" value="LRR_receptor-like_kinase"/>
</dbReference>
<reference evidence="2" key="2">
    <citation type="submission" date="2015-03" db="UniProtKB">
        <authorList>
            <consortium name="EnsemblPlants"/>
        </authorList>
    </citation>
    <scope>IDENTIFICATION</scope>
</reference>
<dbReference type="GO" id="GO:0016020">
    <property type="term" value="C:membrane"/>
    <property type="evidence" value="ECO:0007669"/>
    <property type="project" value="TreeGrafter"/>
</dbReference>
<name>A0A0D3ALR0_BRAOL</name>
<dbReference type="PANTHER" id="PTHR48055:SF56">
    <property type="entry name" value="PROTEIN KINASE DOMAIN-CONTAINING PROTEIN"/>
    <property type="match status" value="1"/>
</dbReference>
<protein>
    <recommendedName>
        <fullName evidence="1">FBD domain-containing protein</fullName>
    </recommendedName>
</protein>
<sequence length="150" mass="16977">VTGCEPGVLLLSRNQPSFVPRCLSFHLHIIKWKDYRGSEEERELARYIFSNSECLKKAAFTLKPISKRERGDVYSYGVLIMELATGRRAVDGGNVRVAVYSLRDKARCTEDQPHARPNMKEVLSMLVKISGKAELFNGLSSPPQVYNIEM</sequence>